<evidence type="ECO:0000313" key="1">
    <source>
        <dbReference type="EMBL" id="KAF5934749.1"/>
    </source>
</evidence>
<sequence>MPLLMASFLAGYDKHGVYSTVINHVQLVKDLRNSNSTQLPKQAEVKDLRNSNSVE</sequence>
<comment type="caution">
    <text evidence="1">The sequence shown here is derived from an EMBL/GenBank/DDBJ whole genome shotgun (WGS) entry which is preliminary data.</text>
</comment>
<accession>A0A7J7G248</accession>
<proteinExistence type="predicted"/>
<dbReference type="AlphaFoldDB" id="A0A7J7G248"/>
<name>A0A7J7G248_CAMSI</name>
<evidence type="ECO:0000313" key="2">
    <source>
        <dbReference type="Proteomes" id="UP000593564"/>
    </source>
</evidence>
<dbReference type="Proteomes" id="UP000593564">
    <property type="component" value="Unassembled WGS sequence"/>
</dbReference>
<dbReference type="EMBL" id="JACBKZ010000013">
    <property type="protein sequence ID" value="KAF5934749.1"/>
    <property type="molecule type" value="Genomic_DNA"/>
</dbReference>
<protein>
    <submittedName>
        <fullName evidence="1">Uncharacterized protein</fullName>
    </submittedName>
</protein>
<reference evidence="2" key="1">
    <citation type="journal article" date="2020" name="Nat. Commun.">
        <title>Genome assembly of wild tea tree DASZ reveals pedigree and selection history of tea varieties.</title>
        <authorList>
            <person name="Zhang W."/>
            <person name="Zhang Y."/>
            <person name="Qiu H."/>
            <person name="Guo Y."/>
            <person name="Wan H."/>
            <person name="Zhang X."/>
            <person name="Scossa F."/>
            <person name="Alseekh S."/>
            <person name="Zhang Q."/>
            <person name="Wang P."/>
            <person name="Xu L."/>
            <person name="Schmidt M.H."/>
            <person name="Jia X."/>
            <person name="Li D."/>
            <person name="Zhu A."/>
            <person name="Guo F."/>
            <person name="Chen W."/>
            <person name="Ni D."/>
            <person name="Usadel B."/>
            <person name="Fernie A.R."/>
            <person name="Wen W."/>
        </authorList>
    </citation>
    <scope>NUCLEOTIDE SEQUENCE [LARGE SCALE GENOMIC DNA]</scope>
    <source>
        <strain evidence="2">cv. G240</strain>
    </source>
</reference>
<organism evidence="1 2">
    <name type="scientific">Camellia sinensis</name>
    <name type="common">Tea plant</name>
    <name type="synonym">Thea sinensis</name>
    <dbReference type="NCBI Taxonomy" id="4442"/>
    <lineage>
        <taxon>Eukaryota</taxon>
        <taxon>Viridiplantae</taxon>
        <taxon>Streptophyta</taxon>
        <taxon>Embryophyta</taxon>
        <taxon>Tracheophyta</taxon>
        <taxon>Spermatophyta</taxon>
        <taxon>Magnoliopsida</taxon>
        <taxon>eudicotyledons</taxon>
        <taxon>Gunneridae</taxon>
        <taxon>Pentapetalae</taxon>
        <taxon>asterids</taxon>
        <taxon>Ericales</taxon>
        <taxon>Theaceae</taxon>
        <taxon>Camellia</taxon>
    </lineage>
</organism>
<keyword evidence="2" id="KW-1185">Reference proteome</keyword>
<gene>
    <name evidence="1" type="ORF">HYC85_025878</name>
</gene>
<reference evidence="1 2" key="2">
    <citation type="submission" date="2020-07" db="EMBL/GenBank/DDBJ databases">
        <title>Genome assembly of wild tea tree DASZ reveals pedigree and selection history of tea varieties.</title>
        <authorList>
            <person name="Zhang W."/>
        </authorList>
    </citation>
    <scope>NUCLEOTIDE SEQUENCE [LARGE SCALE GENOMIC DNA]</scope>
    <source>
        <strain evidence="2">cv. G240</strain>
        <tissue evidence="1">Leaf</tissue>
    </source>
</reference>